<dbReference type="AlphaFoldDB" id="A0AAU1U3I5"/>
<evidence type="ECO:0000313" key="2">
    <source>
        <dbReference type="EMBL" id="WTS11949.1"/>
    </source>
</evidence>
<proteinExistence type="predicted"/>
<dbReference type="InterPro" id="IPR052718">
    <property type="entry name" value="NmrA-type_oxidoreductase"/>
</dbReference>
<accession>A0AAU1U3I5</accession>
<gene>
    <name evidence="2" type="ORF">OHU69_13450</name>
</gene>
<dbReference type="SUPFAM" id="SSF51735">
    <property type="entry name" value="NAD(P)-binding Rossmann-fold domains"/>
    <property type="match status" value="1"/>
</dbReference>
<reference evidence="2" key="1">
    <citation type="submission" date="2022-10" db="EMBL/GenBank/DDBJ databases">
        <title>The complete genomes of actinobacterial strains from the NBC collection.</title>
        <authorList>
            <person name="Joergensen T.S."/>
            <person name="Alvarez Arevalo M."/>
            <person name="Sterndorff E.B."/>
            <person name="Faurdal D."/>
            <person name="Vuksanovic O."/>
            <person name="Mourched A.-S."/>
            <person name="Charusanti P."/>
            <person name="Shaw S."/>
            <person name="Blin K."/>
            <person name="Weber T."/>
        </authorList>
    </citation>
    <scope>NUCLEOTIDE SEQUENCE</scope>
    <source>
        <strain evidence="2">NBC_00119</strain>
    </source>
</reference>
<dbReference type="PANTHER" id="PTHR47129">
    <property type="entry name" value="QUINONE OXIDOREDUCTASE 2"/>
    <property type="match status" value="1"/>
</dbReference>
<organism evidence="2">
    <name type="scientific">Streptomyces sp. NBC_00119</name>
    <dbReference type="NCBI Taxonomy" id="2975659"/>
    <lineage>
        <taxon>Bacteria</taxon>
        <taxon>Bacillati</taxon>
        <taxon>Actinomycetota</taxon>
        <taxon>Actinomycetes</taxon>
        <taxon>Kitasatosporales</taxon>
        <taxon>Streptomycetaceae</taxon>
        <taxon>Streptomyces</taxon>
    </lineage>
</organism>
<dbReference type="InterPro" id="IPR036291">
    <property type="entry name" value="NAD(P)-bd_dom_sf"/>
</dbReference>
<sequence>MGRIVISGASGDLGRRVTDLLLNADPHLELTLVTRTPENLRQREAQGLRICRGDYREAVSLDAAYGGGEILFLISGLNLGRRVSEHRTAIAAAQRAGIRHIVYTSVGGVQPNNPALSAKDHYQTELDLRASGLTYTILRNSLYSEIVSNVLLAPAVASGLMVQATGYGFLAPVAKQDVVRSAATCLLQAERHAGAVYEITGTELLNFHDIAVIGSEVHRTPVKYVPVSAEDRLAFFDSVGIPRTYDPNMPPSADGHMWASDELVSAEVAIAEGYQAILSHHVEHITGQDAESLRSVTERCKSLRYDETDAAVS</sequence>
<evidence type="ECO:0000259" key="1">
    <source>
        <dbReference type="Pfam" id="PF13460"/>
    </source>
</evidence>
<dbReference type="EMBL" id="CP108195">
    <property type="protein sequence ID" value="WTS11949.1"/>
    <property type="molecule type" value="Genomic_DNA"/>
</dbReference>
<dbReference type="PANTHER" id="PTHR47129:SF1">
    <property type="entry name" value="NMRA-LIKE DOMAIN-CONTAINING PROTEIN"/>
    <property type="match status" value="1"/>
</dbReference>
<feature type="domain" description="NAD(P)-binding" evidence="1">
    <location>
        <begin position="8"/>
        <end position="140"/>
    </location>
</feature>
<protein>
    <submittedName>
        <fullName evidence="2">NAD(P)H-binding protein</fullName>
    </submittedName>
</protein>
<dbReference type="Pfam" id="PF13460">
    <property type="entry name" value="NAD_binding_10"/>
    <property type="match status" value="1"/>
</dbReference>
<dbReference type="Gene3D" id="3.40.50.720">
    <property type="entry name" value="NAD(P)-binding Rossmann-like Domain"/>
    <property type="match status" value="1"/>
</dbReference>
<dbReference type="Gene3D" id="3.90.25.10">
    <property type="entry name" value="UDP-galactose 4-epimerase, domain 1"/>
    <property type="match status" value="1"/>
</dbReference>
<name>A0AAU1U3I5_9ACTN</name>
<dbReference type="InterPro" id="IPR016040">
    <property type="entry name" value="NAD(P)-bd_dom"/>
</dbReference>